<evidence type="ECO:0000313" key="2">
    <source>
        <dbReference type="EMBL" id="CAI4000394.1"/>
    </source>
</evidence>
<dbReference type="EMBL" id="CAMXCT030002779">
    <property type="protein sequence ID" value="CAL4787706.1"/>
    <property type="molecule type" value="Genomic_DNA"/>
</dbReference>
<dbReference type="AlphaFoldDB" id="A0A9P1CY54"/>
<protein>
    <submittedName>
        <fullName evidence="2">Uncharacterized protein</fullName>
    </submittedName>
</protein>
<feature type="compositionally biased region" description="Polar residues" evidence="1">
    <location>
        <begin position="7"/>
        <end position="24"/>
    </location>
</feature>
<gene>
    <name evidence="2" type="ORF">C1SCF055_LOCUS26515</name>
</gene>
<proteinExistence type="predicted"/>
<keyword evidence="4" id="KW-1185">Reference proteome</keyword>
<organism evidence="2">
    <name type="scientific">Cladocopium goreaui</name>
    <dbReference type="NCBI Taxonomy" id="2562237"/>
    <lineage>
        <taxon>Eukaryota</taxon>
        <taxon>Sar</taxon>
        <taxon>Alveolata</taxon>
        <taxon>Dinophyceae</taxon>
        <taxon>Suessiales</taxon>
        <taxon>Symbiodiniaceae</taxon>
        <taxon>Cladocopium</taxon>
    </lineage>
</organism>
<dbReference type="Proteomes" id="UP001152797">
    <property type="component" value="Unassembled WGS sequence"/>
</dbReference>
<reference evidence="2" key="1">
    <citation type="submission" date="2022-10" db="EMBL/GenBank/DDBJ databases">
        <authorList>
            <person name="Chen Y."/>
            <person name="Dougan E. K."/>
            <person name="Chan C."/>
            <person name="Rhodes N."/>
            <person name="Thang M."/>
        </authorList>
    </citation>
    <scope>NUCLEOTIDE SEQUENCE</scope>
</reference>
<evidence type="ECO:0000256" key="1">
    <source>
        <dbReference type="SAM" id="MobiDB-lite"/>
    </source>
</evidence>
<dbReference type="EMBL" id="CAMXCT010002779">
    <property type="protein sequence ID" value="CAI4000394.1"/>
    <property type="molecule type" value="Genomic_DNA"/>
</dbReference>
<dbReference type="EMBL" id="CAMXCT020002779">
    <property type="protein sequence ID" value="CAL1153769.1"/>
    <property type="molecule type" value="Genomic_DNA"/>
</dbReference>
<comment type="caution">
    <text evidence="2">The sequence shown here is derived from an EMBL/GenBank/DDBJ whole genome shotgun (WGS) entry which is preliminary data.</text>
</comment>
<feature type="region of interest" description="Disordered" evidence="1">
    <location>
        <begin position="1"/>
        <end position="63"/>
    </location>
</feature>
<accession>A0A9P1CY54</accession>
<evidence type="ECO:0000313" key="4">
    <source>
        <dbReference type="Proteomes" id="UP001152797"/>
    </source>
</evidence>
<evidence type="ECO:0000313" key="3">
    <source>
        <dbReference type="EMBL" id="CAL1153769.1"/>
    </source>
</evidence>
<name>A0A9P1CY54_9DINO</name>
<sequence>MAGASVANRSDTSSARNETMNSSVHGPGPTANETKNRDSVALGDTRGLVDPVDVDPGQGTTAEPTQTFWAAFVGFDTTELQPMARRAGRAERFLPRSAAVQL</sequence>
<reference evidence="3" key="2">
    <citation type="submission" date="2024-04" db="EMBL/GenBank/DDBJ databases">
        <authorList>
            <person name="Chen Y."/>
            <person name="Shah S."/>
            <person name="Dougan E. K."/>
            <person name="Thang M."/>
            <person name="Chan C."/>
        </authorList>
    </citation>
    <scope>NUCLEOTIDE SEQUENCE [LARGE SCALE GENOMIC DNA]</scope>
</reference>